<feature type="non-terminal residue" evidence="1">
    <location>
        <position position="1"/>
    </location>
</feature>
<dbReference type="EMBL" id="DVFU01000006">
    <property type="protein sequence ID" value="HIQ64130.1"/>
    <property type="molecule type" value="Genomic_DNA"/>
</dbReference>
<sequence length="498" mass="54667">MVVYNRPETHCNNYCDPNSPYYPGGPLPTECTEGLITTTPGSIRYDPDGSKFLPECANENQANNGILSEECQSAAARELAEKPWEWGDNTQGLFEGYTTRDIYTTYQANVDANGNALSYPVCMYDNMSQKERDEIEDLCVNNSLYRSISSLYGRFVNIGCESADEDERPSSCNSLQSQISQKESSLQGGTKFGEFISIGHNGSSGTSCDFTCPSSFDVSNGSECQQEEVEGYYSVEWKKYQVYYYKLMTRPKSFLNIGKEESFIEDYYHDYIETSENATEEEKEETIVEIADGIYDLLYSIIGSEEEYEMYVAGSGPGGYITSYIPGDSGPWQTWTQFGQPWSALSLGGSSLTVSNAGCLVTSIAIQIARSGLWPGEFDPGVLVTQLNATGGFSSGGALQWGPLRAALPAGMTMECDTRDGTCPATIEYISQSVSAGKYVVLRAKVNQHWVAVDYVSGNDIYVYDPGVTHTTSLPLSQISSSYDGLSNLRFLVFSVSG</sequence>
<dbReference type="AlphaFoldDB" id="A0A9D1CJT6"/>
<protein>
    <recommendedName>
        <fullName evidence="3">Peptidase C39-like domain-containing protein</fullName>
    </recommendedName>
</protein>
<evidence type="ECO:0000313" key="2">
    <source>
        <dbReference type="Proteomes" id="UP000886725"/>
    </source>
</evidence>
<reference evidence="1" key="2">
    <citation type="journal article" date="2021" name="PeerJ">
        <title>Extensive microbial diversity within the chicken gut microbiome revealed by metagenomics and culture.</title>
        <authorList>
            <person name="Gilroy R."/>
            <person name="Ravi A."/>
            <person name="Getino M."/>
            <person name="Pursley I."/>
            <person name="Horton D.L."/>
            <person name="Alikhan N.F."/>
            <person name="Baker D."/>
            <person name="Gharbi K."/>
            <person name="Hall N."/>
            <person name="Watson M."/>
            <person name="Adriaenssens E.M."/>
            <person name="Foster-Nyarko E."/>
            <person name="Jarju S."/>
            <person name="Secka A."/>
            <person name="Antonio M."/>
            <person name="Oren A."/>
            <person name="Chaudhuri R.R."/>
            <person name="La Ragione R."/>
            <person name="Hildebrand F."/>
            <person name="Pallen M.J."/>
        </authorList>
    </citation>
    <scope>NUCLEOTIDE SEQUENCE</scope>
    <source>
        <strain evidence="1">CHK165-10780</strain>
    </source>
</reference>
<evidence type="ECO:0008006" key="3">
    <source>
        <dbReference type="Google" id="ProtNLM"/>
    </source>
</evidence>
<name>A0A9D1CJT6_9FIRM</name>
<gene>
    <name evidence="1" type="ORF">IAC85_00145</name>
</gene>
<comment type="caution">
    <text evidence="1">The sequence shown here is derived from an EMBL/GenBank/DDBJ whole genome shotgun (WGS) entry which is preliminary data.</text>
</comment>
<reference evidence="1" key="1">
    <citation type="submission" date="2020-10" db="EMBL/GenBank/DDBJ databases">
        <authorList>
            <person name="Gilroy R."/>
        </authorList>
    </citation>
    <scope>NUCLEOTIDE SEQUENCE</scope>
    <source>
        <strain evidence="1">CHK165-10780</strain>
    </source>
</reference>
<proteinExistence type="predicted"/>
<evidence type="ECO:0000313" key="1">
    <source>
        <dbReference type="EMBL" id="HIQ64130.1"/>
    </source>
</evidence>
<accession>A0A9D1CJT6</accession>
<dbReference type="Proteomes" id="UP000886725">
    <property type="component" value="Unassembled WGS sequence"/>
</dbReference>
<organism evidence="1 2">
    <name type="scientific">Candidatus Faecenecus gallistercoris</name>
    <dbReference type="NCBI Taxonomy" id="2840793"/>
    <lineage>
        <taxon>Bacteria</taxon>
        <taxon>Bacillati</taxon>
        <taxon>Bacillota</taxon>
        <taxon>Bacillota incertae sedis</taxon>
        <taxon>Candidatus Faecenecus</taxon>
    </lineage>
</organism>